<feature type="active site" description="Proton donor" evidence="2">
    <location>
        <position position="9"/>
    </location>
</feature>
<comment type="cofactor">
    <cofactor evidence="4">
        <name>Mg(2+)</name>
        <dbReference type="ChEBI" id="CHEBI:18420"/>
    </cofactor>
    <text evidence="4">Divalent metal ions. Mg(2+) is the most effective.</text>
</comment>
<organism evidence="5 6">
    <name type="scientific">Siminovitchia fortis</name>
    <dbReference type="NCBI Taxonomy" id="254758"/>
    <lineage>
        <taxon>Bacteria</taxon>
        <taxon>Bacillati</taxon>
        <taxon>Bacillota</taxon>
        <taxon>Bacilli</taxon>
        <taxon>Bacillales</taxon>
        <taxon>Bacillaceae</taxon>
        <taxon>Siminovitchia</taxon>
    </lineage>
</organism>
<dbReference type="EC" id="3.1.3.-" evidence="1"/>
<comment type="caution">
    <text evidence="5">The sequence shown here is derived from an EMBL/GenBank/DDBJ whole genome shotgun (WGS) entry which is preliminary data.</text>
</comment>
<feature type="active site" description="Nucleophile" evidence="2">
    <location>
        <position position="7"/>
    </location>
</feature>
<dbReference type="EMBL" id="QYTU02000013">
    <property type="protein sequence ID" value="RWR11920.1"/>
    <property type="molecule type" value="Genomic_DNA"/>
</dbReference>
<dbReference type="Gene3D" id="3.40.50.1000">
    <property type="entry name" value="HAD superfamily/HAD-like"/>
    <property type="match status" value="2"/>
</dbReference>
<dbReference type="SUPFAM" id="SSF56784">
    <property type="entry name" value="HAD-like"/>
    <property type="match status" value="1"/>
</dbReference>
<evidence type="ECO:0000256" key="4">
    <source>
        <dbReference type="PIRSR" id="PIRSR000915-3"/>
    </source>
</evidence>
<dbReference type="Pfam" id="PF13344">
    <property type="entry name" value="Hydrolase_6"/>
    <property type="match status" value="1"/>
</dbReference>
<dbReference type="AlphaFoldDB" id="A0A443IV18"/>
<dbReference type="PIRSF" id="PIRSF000915">
    <property type="entry name" value="PGP-type_phosphatase"/>
    <property type="match status" value="1"/>
</dbReference>
<gene>
    <name evidence="5" type="ORF">D4N35_007585</name>
</gene>
<dbReference type="InterPro" id="IPR006357">
    <property type="entry name" value="HAD-SF_hydro_IIA"/>
</dbReference>
<feature type="binding site" evidence="4">
    <location>
        <position position="208"/>
    </location>
    <ligand>
        <name>Mg(2+)</name>
        <dbReference type="ChEBI" id="CHEBI:18420"/>
    </ligand>
</feature>
<keyword evidence="6" id="KW-1185">Reference proteome</keyword>
<dbReference type="Proteomes" id="UP000273811">
    <property type="component" value="Unassembled WGS sequence"/>
</dbReference>
<proteinExistence type="inferred from homology"/>
<keyword evidence="5" id="KW-0378">Hydrolase</keyword>
<evidence type="ECO:0000256" key="3">
    <source>
        <dbReference type="PIRSR" id="PIRSR000915-2"/>
    </source>
</evidence>
<keyword evidence="1 4" id="KW-0460">Magnesium</keyword>
<feature type="binding site" evidence="4">
    <location>
        <position position="9"/>
    </location>
    <ligand>
        <name>Mg(2+)</name>
        <dbReference type="ChEBI" id="CHEBI:18420"/>
    </ligand>
</feature>
<feature type="binding site" evidence="3">
    <location>
        <position position="182"/>
    </location>
    <ligand>
        <name>substrate</name>
    </ligand>
</feature>
<feature type="binding site" evidence="4">
    <location>
        <position position="7"/>
    </location>
    <ligand>
        <name>Mg(2+)</name>
        <dbReference type="ChEBI" id="CHEBI:18420"/>
    </ligand>
</feature>
<comment type="similarity">
    <text evidence="1">Belongs to the HAD-like hydrolase superfamily. NagD family.</text>
</comment>
<dbReference type="NCBIfam" id="TIGR01460">
    <property type="entry name" value="HAD-SF-IIA"/>
    <property type="match status" value="1"/>
</dbReference>
<evidence type="ECO:0000313" key="5">
    <source>
        <dbReference type="EMBL" id="RWR11920.1"/>
    </source>
</evidence>
<evidence type="ECO:0000256" key="1">
    <source>
        <dbReference type="PIRNR" id="PIRNR000915"/>
    </source>
</evidence>
<evidence type="ECO:0000256" key="2">
    <source>
        <dbReference type="PIRSR" id="PIRSR000915-1"/>
    </source>
</evidence>
<reference evidence="5" key="1">
    <citation type="submission" date="2018-12" db="EMBL/GenBank/DDBJ databases">
        <authorList>
            <person name="Sun L."/>
            <person name="Chen Z."/>
        </authorList>
    </citation>
    <scope>NUCLEOTIDE SEQUENCE [LARGE SCALE GENOMIC DNA]</scope>
    <source>
        <strain evidence="5">DSM 16012</strain>
    </source>
</reference>
<dbReference type="GeneID" id="56391194"/>
<keyword evidence="1 4" id="KW-0479">Metal-binding</keyword>
<dbReference type="GO" id="GO:0046872">
    <property type="term" value="F:metal ion binding"/>
    <property type="evidence" value="ECO:0007669"/>
    <property type="project" value="UniProtKB-KW"/>
</dbReference>
<sequence length="257" mass="28465">MKGFIFDLDGTIYVDDEIIEGAADTIARLKSRGDRVIFLTNKSIARRADYVEKLISLGVDVSLDEVINSNFITAKYLKDSMGPNDTAYVIGEEPLFDELAEEQIRIADNPEQASYVVLGWDRRFDYNKLNTAFQAWRNGAKIIATNPDRTCPIKEGEIPDCGAMIGAVEGATGETITMVTGKPSSLMATYVLDKVLQLPVENVYMVGDRLETDIRMANETGMNSVLVMTGITNSSMLKTAIDRPKYTLQSVKEIDQI</sequence>
<dbReference type="InterPro" id="IPR023214">
    <property type="entry name" value="HAD_sf"/>
</dbReference>
<name>A0A443IV18_9BACI</name>
<dbReference type="PANTHER" id="PTHR19288">
    <property type="entry name" value="4-NITROPHENYLPHOSPHATASE-RELATED"/>
    <property type="match status" value="1"/>
</dbReference>
<dbReference type="PANTHER" id="PTHR19288:SF46">
    <property type="entry name" value="HALOACID DEHALOGENASE-LIKE HYDROLASE DOMAIN-CONTAINING PROTEIN 2"/>
    <property type="match status" value="1"/>
</dbReference>
<dbReference type="RefSeq" id="WP_120072097.1">
    <property type="nucleotide sequence ID" value="NZ_CP126113.1"/>
</dbReference>
<dbReference type="GO" id="GO:0005737">
    <property type="term" value="C:cytoplasm"/>
    <property type="evidence" value="ECO:0007669"/>
    <property type="project" value="TreeGrafter"/>
</dbReference>
<comment type="function">
    <text evidence="1">Catalyzes the dephosphorylation of 2-6 carbon acid sugars in vitro.</text>
</comment>
<dbReference type="GO" id="GO:0016791">
    <property type="term" value="F:phosphatase activity"/>
    <property type="evidence" value="ECO:0007669"/>
    <property type="project" value="TreeGrafter"/>
</dbReference>
<evidence type="ECO:0000313" key="6">
    <source>
        <dbReference type="Proteomes" id="UP000273811"/>
    </source>
</evidence>
<dbReference type="InterPro" id="IPR036412">
    <property type="entry name" value="HAD-like_sf"/>
</dbReference>
<accession>A0A443IV18</accession>
<dbReference type="OrthoDB" id="9810449at2"/>
<dbReference type="Pfam" id="PF13242">
    <property type="entry name" value="Hydrolase_like"/>
    <property type="match status" value="1"/>
</dbReference>
<protein>
    <recommendedName>
        <fullName evidence="1">Acid sugar phosphatase</fullName>
        <ecNumber evidence="1">3.1.3.-</ecNumber>
    </recommendedName>
</protein>